<reference evidence="2" key="1">
    <citation type="submission" date="2017-02" db="UniProtKB">
        <authorList>
            <consortium name="WormBaseParasite"/>
        </authorList>
    </citation>
    <scope>IDENTIFICATION</scope>
</reference>
<proteinExistence type="predicted"/>
<dbReference type="AlphaFoldDB" id="A0A0N5C6C1"/>
<evidence type="ECO:0000313" key="1">
    <source>
        <dbReference type="Proteomes" id="UP000046392"/>
    </source>
</evidence>
<protein>
    <submittedName>
        <fullName evidence="2">Uncharacterized protein</fullName>
    </submittedName>
</protein>
<dbReference type="Proteomes" id="UP000046392">
    <property type="component" value="Unplaced"/>
</dbReference>
<evidence type="ECO:0000313" key="2">
    <source>
        <dbReference type="WBParaSite" id="SPAL_0001349150.1"/>
    </source>
</evidence>
<sequence length="207" mass="24091">MKNCTHFYLGNNEIGNEIDITTKRRTTKSPSSNLDTNKIEDYIHRNLEDERRKTIKHNNRRKKKVCIKTIDKERGYNYKLINATVHSVFTESNNDIEAHLEFFLLWKSNNHTQQLCTEKITENIVSTKDALFEKEENASINSLPKGLKIKSKRNSKNNEQYISSPSLTSQQTVSSSAHLFDDNDDIESSRNSTLKNHIDFYTKHLLL</sequence>
<name>A0A0N5C6C1_STREA</name>
<accession>A0A0N5C6C1</accession>
<organism evidence="1 2">
    <name type="scientific">Strongyloides papillosus</name>
    <name type="common">Intestinal threadworm</name>
    <dbReference type="NCBI Taxonomy" id="174720"/>
    <lineage>
        <taxon>Eukaryota</taxon>
        <taxon>Metazoa</taxon>
        <taxon>Ecdysozoa</taxon>
        <taxon>Nematoda</taxon>
        <taxon>Chromadorea</taxon>
        <taxon>Rhabditida</taxon>
        <taxon>Tylenchina</taxon>
        <taxon>Panagrolaimomorpha</taxon>
        <taxon>Strongyloidoidea</taxon>
        <taxon>Strongyloididae</taxon>
        <taxon>Strongyloides</taxon>
    </lineage>
</organism>
<dbReference type="WBParaSite" id="SPAL_0001349150.1">
    <property type="protein sequence ID" value="SPAL_0001349150.1"/>
    <property type="gene ID" value="SPAL_0001349150"/>
</dbReference>
<keyword evidence="1" id="KW-1185">Reference proteome</keyword>